<organism evidence="1 3">
    <name type="scientific">Streptomyces phage EGole</name>
    <dbReference type="NCBI Taxonomy" id="2517973"/>
    <lineage>
        <taxon>Viruses</taxon>
        <taxon>Duplodnaviria</taxon>
        <taxon>Heunggongvirae</taxon>
        <taxon>Uroviricota</taxon>
        <taxon>Caudoviricetes</taxon>
        <taxon>Stanwilliamsviridae</taxon>
        <taxon>Boydwoodruffvirinae</taxon>
        <taxon>Samistivirus</taxon>
        <taxon>Samistivirus egole</taxon>
    </lineage>
</organism>
<protein>
    <submittedName>
        <fullName evidence="1">Uncharacterized protein</fullName>
    </submittedName>
</protein>
<sequence>MTDLRTLLEQASDAGVFTTITVPVSDVQDGDRVDGFDWDAYPHMSELA</sequence>
<keyword evidence="3" id="KW-1185">Reference proteome</keyword>
<name>A0A482JF15_9CAUD</name>
<accession>A0A482JF15</accession>
<dbReference type="RefSeq" id="YP_010101443.1">
    <property type="nucleotide sequence ID" value="NC_055791.1"/>
</dbReference>
<evidence type="ECO:0000313" key="2">
    <source>
        <dbReference type="EMBL" id="QBP31015.1"/>
    </source>
</evidence>
<evidence type="ECO:0000313" key="3">
    <source>
        <dbReference type="Proteomes" id="UP000295379"/>
    </source>
</evidence>
<reference evidence="1 3" key="1">
    <citation type="submission" date="2019-02" db="EMBL/GenBank/DDBJ databases">
        <authorList>
            <person name="Montgomery L.N."/>
            <person name="Ray S.M."/>
            <person name="Barba J."/>
            <person name="Russ E.M."/>
            <person name="Bhuiyan S."/>
            <person name="Nayek S."/>
            <person name="Hughes L.E."/>
            <person name="Garlena R.A."/>
            <person name="Russell D.A."/>
            <person name="Pope W.H."/>
            <person name="Jacobs-Sera D."/>
            <person name="Hatfull G.F."/>
        </authorList>
    </citation>
    <scope>NUCLEOTIDE SEQUENCE [LARGE SCALE GENOMIC DNA]</scope>
</reference>
<dbReference type="Proteomes" id="UP000295379">
    <property type="component" value="Segment"/>
</dbReference>
<gene>
    <name evidence="1" type="primary">21</name>
    <name evidence="2" type="synonym">275</name>
    <name evidence="1" type="ORF">SEA_EGOLE_21</name>
    <name evidence="2" type="ORF">SEA_EGOLE_275</name>
</gene>
<dbReference type="EMBL" id="MK494112">
    <property type="protein sequence ID" value="QBP31015.1"/>
    <property type="molecule type" value="Genomic_DNA"/>
</dbReference>
<proteinExistence type="predicted"/>
<dbReference type="EMBL" id="MK494112">
    <property type="protein sequence ID" value="QBP30819.1"/>
    <property type="molecule type" value="Genomic_DNA"/>
</dbReference>
<evidence type="ECO:0000313" key="1">
    <source>
        <dbReference type="EMBL" id="QBP30819.1"/>
    </source>
</evidence>
<dbReference type="KEGG" id="vg:65119168"/>
<dbReference type="GeneID" id="65119168"/>